<dbReference type="EMBL" id="VRSX01000001">
    <property type="protein sequence ID" value="TXK15404.1"/>
    <property type="molecule type" value="Genomic_DNA"/>
</dbReference>
<reference evidence="5 6" key="1">
    <citation type="submission" date="2019-08" db="EMBL/GenBank/DDBJ databases">
        <authorList>
            <person name="Dong K."/>
        </authorList>
    </citation>
    <scope>NUCLEOTIDE SEQUENCE [LARGE SCALE GENOMIC DNA]</scope>
    <source>
        <strain evidence="5 6">K-1</strain>
    </source>
</reference>
<evidence type="ECO:0000256" key="1">
    <source>
        <dbReference type="ARBA" id="ARBA00022676"/>
    </source>
</evidence>
<proteinExistence type="predicted"/>
<dbReference type="CDD" id="cd03801">
    <property type="entry name" value="GT4_PimA-like"/>
    <property type="match status" value="1"/>
</dbReference>
<dbReference type="PANTHER" id="PTHR12526">
    <property type="entry name" value="GLYCOSYLTRANSFERASE"/>
    <property type="match status" value="1"/>
</dbReference>
<dbReference type="SUPFAM" id="SSF53756">
    <property type="entry name" value="UDP-Glycosyltransferase/glycogen phosphorylase"/>
    <property type="match status" value="1"/>
</dbReference>
<dbReference type="Proteomes" id="UP000321949">
    <property type="component" value="Unassembled WGS sequence"/>
</dbReference>
<comment type="caution">
    <text evidence="5">The sequence shown here is derived from an EMBL/GenBank/DDBJ whole genome shotgun (WGS) entry which is preliminary data.</text>
</comment>
<evidence type="ECO:0000313" key="6">
    <source>
        <dbReference type="Proteomes" id="UP000321949"/>
    </source>
</evidence>
<evidence type="ECO:0000259" key="3">
    <source>
        <dbReference type="Pfam" id="PF00534"/>
    </source>
</evidence>
<dbReference type="Pfam" id="PF13439">
    <property type="entry name" value="Glyco_transf_4"/>
    <property type="match status" value="1"/>
</dbReference>
<dbReference type="RefSeq" id="WP_147049589.1">
    <property type="nucleotide sequence ID" value="NZ_BKAH01000002.1"/>
</dbReference>
<dbReference type="AlphaFoldDB" id="A0A5C8IAU4"/>
<sequence>MTATLVAALRAEGFDVDVVERRFSRSVDEVGRLSPRKILSALGLTGRLAWVLSGRTRPLLVFFLTNRPFSFLVDLLLLEIARLRRAEVLHYVHTTGFAVLARRGRFWAWAVRRALGAARLTVVLGHSLSADVEAFVDPKSIRIIPNAVAAGDLVVSAAPRRSVVFVSNLLPEKGADDFVELAARFSRDVDFLLYGAPGPAGYMAELTTSIAGLTNCDYLGTLPTQEKWRVLSEASALIFPSSYPYEAQPLTIIEAMACGTPVIAYDVGAVRELLEHAPSCVVVCQGGLDDVEGELMRLLGLGPRQKEAQRQLLREYASEHHSTSAYGRAWGRVVEEVLGG</sequence>
<gene>
    <name evidence="5" type="ORF">FVP74_03130</name>
</gene>
<dbReference type="Pfam" id="PF00534">
    <property type="entry name" value="Glycos_transf_1"/>
    <property type="match status" value="1"/>
</dbReference>
<name>A0A5C8IAU4_9MICO</name>
<protein>
    <submittedName>
        <fullName evidence="5">Glycosyltransferase</fullName>
    </submittedName>
</protein>
<dbReference type="InterPro" id="IPR001296">
    <property type="entry name" value="Glyco_trans_1"/>
</dbReference>
<keyword evidence="2 5" id="KW-0808">Transferase</keyword>
<evidence type="ECO:0000313" key="5">
    <source>
        <dbReference type="EMBL" id="TXK15404.1"/>
    </source>
</evidence>
<organism evidence="5 6">
    <name type="scientific">Microbacterium saccharophilum</name>
    <dbReference type="NCBI Taxonomy" id="1213358"/>
    <lineage>
        <taxon>Bacteria</taxon>
        <taxon>Bacillati</taxon>
        <taxon>Actinomycetota</taxon>
        <taxon>Actinomycetes</taxon>
        <taxon>Micrococcales</taxon>
        <taxon>Microbacteriaceae</taxon>
        <taxon>Microbacterium</taxon>
    </lineage>
</organism>
<feature type="domain" description="Glycosyl transferase family 1" evidence="3">
    <location>
        <begin position="161"/>
        <end position="299"/>
    </location>
</feature>
<feature type="domain" description="Glycosyltransferase subfamily 4-like N-terminal" evidence="4">
    <location>
        <begin position="2"/>
        <end position="148"/>
    </location>
</feature>
<accession>A0A5C8IAU4</accession>
<evidence type="ECO:0000256" key="2">
    <source>
        <dbReference type="ARBA" id="ARBA00022679"/>
    </source>
</evidence>
<dbReference type="InterPro" id="IPR028098">
    <property type="entry name" value="Glyco_trans_4-like_N"/>
</dbReference>
<keyword evidence="6" id="KW-1185">Reference proteome</keyword>
<evidence type="ECO:0000259" key="4">
    <source>
        <dbReference type="Pfam" id="PF13439"/>
    </source>
</evidence>
<dbReference type="OrthoDB" id="9801573at2"/>
<dbReference type="Gene3D" id="3.40.50.2000">
    <property type="entry name" value="Glycogen Phosphorylase B"/>
    <property type="match status" value="2"/>
</dbReference>
<dbReference type="PANTHER" id="PTHR12526:SF510">
    <property type="entry name" value="D-INOSITOL 3-PHOSPHATE GLYCOSYLTRANSFERASE"/>
    <property type="match status" value="1"/>
</dbReference>
<keyword evidence="1" id="KW-0328">Glycosyltransferase</keyword>
<dbReference type="GO" id="GO:0016757">
    <property type="term" value="F:glycosyltransferase activity"/>
    <property type="evidence" value="ECO:0007669"/>
    <property type="project" value="UniProtKB-KW"/>
</dbReference>